<feature type="transmembrane region" description="Helical" evidence="2">
    <location>
        <begin position="21"/>
        <end position="41"/>
    </location>
</feature>
<dbReference type="OrthoDB" id="676306at2"/>
<keyword evidence="2" id="KW-1133">Transmembrane helix</keyword>
<evidence type="ECO:0000313" key="3">
    <source>
        <dbReference type="EMBL" id="ANE49863.1"/>
    </source>
</evidence>
<accession>A0A172TSW4</accession>
<dbReference type="KEGG" id="fla:SY85_04525"/>
<proteinExistence type="predicted"/>
<reference evidence="4" key="1">
    <citation type="submission" date="2015-01" db="EMBL/GenBank/DDBJ databases">
        <title>Flavisolibacter sp./LCS9/ whole genome sequencing.</title>
        <authorList>
            <person name="Kim M.K."/>
            <person name="Srinivasan S."/>
            <person name="Lee J.-J."/>
        </authorList>
    </citation>
    <scope>NUCLEOTIDE SEQUENCE [LARGE SCALE GENOMIC DNA]</scope>
    <source>
        <strain evidence="4">LCS9</strain>
    </source>
</reference>
<dbReference type="AlphaFoldDB" id="A0A172TSW4"/>
<evidence type="ECO:0008006" key="5">
    <source>
        <dbReference type="Google" id="ProtNLM"/>
    </source>
</evidence>
<keyword evidence="2" id="KW-0472">Membrane</keyword>
<dbReference type="EMBL" id="CP011390">
    <property type="protein sequence ID" value="ANE49863.1"/>
    <property type="molecule type" value="Genomic_DNA"/>
</dbReference>
<keyword evidence="4" id="KW-1185">Reference proteome</keyword>
<feature type="region of interest" description="Disordered" evidence="1">
    <location>
        <begin position="58"/>
        <end position="130"/>
    </location>
</feature>
<dbReference type="Proteomes" id="UP000077177">
    <property type="component" value="Chromosome"/>
</dbReference>
<evidence type="ECO:0000256" key="1">
    <source>
        <dbReference type="SAM" id="MobiDB-lite"/>
    </source>
</evidence>
<evidence type="ECO:0000256" key="2">
    <source>
        <dbReference type="SAM" id="Phobius"/>
    </source>
</evidence>
<reference evidence="3 4" key="2">
    <citation type="journal article" date="2016" name="Int. J. Syst. Evol. Microbiol.">
        <title>Flavisolibacter tropicus sp. nov., isolated from tropical soil.</title>
        <authorList>
            <person name="Lee J.J."/>
            <person name="Kang M.S."/>
            <person name="Kim G.S."/>
            <person name="Lee C.S."/>
            <person name="Lim S."/>
            <person name="Lee J."/>
            <person name="Roh S.H."/>
            <person name="Kang H."/>
            <person name="Ha J.M."/>
            <person name="Bae S."/>
            <person name="Jung H.Y."/>
            <person name="Kim M.K."/>
        </authorList>
    </citation>
    <scope>NUCLEOTIDE SEQUENCE [LARGE SCALE GENOMIC DNA]</scope>
    <source>
        <strain evidence="3 4">LCS9</strain>
    </source>
</reference>
<feature type="compositionally biased region" description="Basic and acidic residues" evidence="1">
    <location>
        <begin position="94"/>
        <end position="107"/>
    </location>
</feature>
<organism evidence="3 4">
    <name type="scientific">Flavisolibacter tropicus</name>
    <dbReference type="NCBI Taxonomy" id="1492898"/>
    <lineage>
        <taxon>Bacteria</taxon>
        <taxon>Pseudomonadati</taxon>
        <taxon>Bacteroidota</taxon>
        <taxon>Chitinophagia</taxon>
        <taxon>Chitinophagales</taxon>
        <taxon>Chitinophagaceae</taxon>
        <taxon>Flavisolibacter</taxon>
    </lineage>
</organism>
<keyword evidence="2" id="KW-0812">Transmembrane</keyword>
<protein>
    <recommendedName>
        <fullName evidence="5">Energy transducer TonB</fullName>
    </recommendedName>
</protein>
<feature type="compositionally biased region" description="Polar residues" evidence="1">
    <location>
        <begin position="78"/>
        <end position="93"/>
    </location>
</feature>
<dbReference type="STRING" id="1492898.SY85_04525"/>
<evidence type="ECO:0000313" key="4">
    <source>
        <dbReference type="Proteomes" id="UP000077177"/>
    </source>
</evidence>
<gene>
    <name evidence="3" type="ORF">SY85_04525</name>
</gene>
<name>A0A172TSW4_9BACT</name>
<dbReference type="RefSeq" id="WP_066402006.1">
    <property type="nucleotide sequence ID" value="NZ_CP011390.1"/>
</dbReference>
<sequence length="140" mass="15216">MNNTITMSAEFERQKNVKATAITFGIAGALVLLFILIKWPLPTVEPIPVQEFIEVNLGNSDVGSGDDQPMLPGMPAPSEQQAYTPPTPVQSHVSDAKAVETDDRPENDAPAVKTPTVSKPNATRIDNDNKVEKQRLILLL</sequence>